<dbReference type="InterPro" id="IPR000326">
    <property type="entry name" value="PAP2/HPO"/>
</dbReference>
<reference evidence="4" key="1">
    <citation type="submission" date="2016-10" db="EMBL/GenBank/DDBJ databases">
        <authorList>
            <person name="Varghese N."/>
            <person name="Submissions S."/>
        </authorList>
    </citation>
    <scope>NUCLEOTIDE SEQUENCE [LARGE SCALE GENOMIC DNA]</scope>
    <source>
        <strain evidence="4">CGMCC 1.12397</strain>
    </source>
</reference>
<feature type="transmembrane region" description="Helical" evidence="1">
    <location>
        <begin position="39"/>
        <end position="65"/>
    </location>
</feature>
<feature type="transmembrane region" description="Helical" evidence="1">
    <location>
        <begin position="202"/>
        <end position="220"/>
    </location>
</feature>
<sequence length="310" mass="30683">MPLTIPARTAPGASLPVGGLPAAARGIGELAAARSLPEFVVSAFGLVTHLGDAWLCLAAVTFAYVAGERSGLPRRSAAFALALGLGALGLTLGLKHLFALPRPPLAAEEGFGFPSGHALGATVFWGGIALLVRVGTRRRRLSVAGAVILLVAASRVVLGVHYVADVAAGVAVGVAFLAAMSRLSDRGESPAAPVLDPTRAQVTAAFAAAFVLVAAALVVAPSESELLLGVGTAAGAAATWHYLGHRANAAELDRSAASAAVGGVGLPVLLGAMVVVAELSTVAVLVVAAGAVGGAGLLALPFAASSIRRR</sequence>
<dbReference type="PANTHER" id="PTHR14969">
    <property type="entry name" value="SPHINGOSINE-1-PHOSPHATE PHOSPHOHYDROLASE"/>
    <property type="match status" value="1"/>
</dbReference>
<dbReference type="SMART" id="SM00014">
    <property type="entry name" value="acidPPc"/>
    <property type="match status" value="1"/>
</dbReference>
<feature type="transmembrane region" description="Helical" evidence="1">
    <location>
        <begin position="282"/>
        <end position="304"/>
    </location>
</feature>
<dbReference type="PANTHER" id="PTHR14969:SF13">
    <property type="entry name" value="AT30094P"/>
    <property type="match status" value="1"/>
</dbReference>
<feature type="transmembrane region" description="Helical" evidence="1">
    <location>
        <begin position="164"/>
        <end position="181"/>
    </location>
</feature>
<proteinExistence type="predicted"/>
<dbReference type="AlphaFoldDB" id="A0A1H1E6Z6"/>
<evidence type="ECO:0000259" key="2">
    <source>
        <dbReference type="SMART" id="SM00014"/>
    </source>
</evidence>
<accession>A0A1H1E6Z6</accession>
<keyword evidence="1" id="KW-1133">Transmembrane helix</keyword>
<dbReference type="Pfam" id="PF01569">
    <property type="entry name" value="PAP2"/>
    <property type="match status" value="1"/>
</dbReference>
<evidence type="ECO:0000256" key="1">
    <source>
        <dbReference type="SAM" id="Phobius"/>
    </source>
</evidence>
<protein>
    <submittedName>
        <fullName evidence="3">PAP2 superfamily protein</fullName>
    </submittedName>
</protein>
<dbReference type="Proteomes" id="UP000199289">
    <property type="component" value="Unassembled WGS sequence"/>
</dbReference>
<keyword evidence="1" id="KW-0472">Membrane</keyword>
<feature type="transmembrane region" description="Helical" evidence="1">
    <location>
        <begin position="77"/>
        <end position="98"/>
    </location>
</feature>
<gene>
    <name evidence="3" type="ORF">SAMN05216278_2766</name>
</gene>
<feature type="transmembrane region" description="Helical" evidence="1">
    <location>
        <begin position="118"/>
        <end position="134"/>
    </location>
</feature>
<feature type="transmembrane region" description="Helical" evidence="1">
    <location>
        <begin position="256"/>
        <end position="276"/>
    </location>
</feature>
<evidence type="ECO:0000313" key="3">
    <source>
        <dbReference type="EMBL" id="SDQ84515.1"/>
    </source>
</evidence>
<feature type="domain" description="Phosphatidic acid phosphatase type 2/haloperoxidase" evidence="2">
    <location>
        <begin position="77"/>
        <end position="181"/>
    </location>
</feature>
<name>A0A1H1E6Z6_9EURY</name>
<organism evidence="3 4">
    <name type="scientific">Halopelagius longus</name>
    <dbReference type="NCBI Taxonomy" id="1236180"/>
    <lineage>
        <taxon>Archaea</taxon>
        <taxon>Methanobacteriati</taxon>
        <taxon>Methanobacteriota</taxon>
        <taxon>Stenosarchaea group</taxon>
        <taxon>Halobacteria</taxon>
        <taxon>Halobacteriales</taxon>
        <taxon>Haloferacaceae</taxon>
    </lineage>
</organism>
<evidence type="ECO:0000313" key="4">
    <source>
        <dbReference type="Proteomes" id="UP000199289"/>
    </source>
</evidence>
<dbReference type="Gene3D" id="1.20.144.10">
    <property type="entry name" value="Phosphatidic acid phosphatase type 2/haloperoxidase"/>
    <property type="match status" value="1"/>
</dbReference>
<feature type="transmembrane region" description="Helical" evidence="1">
    <location>
        <begin position="141"/>
        <end position="158"/>
    </location>
</feature>
<keyword evidence="1" id="KW-0812">Transmembrane</keyword>
<feature type="transmembrane region" description="Helical" evidence="1">
    <location>
        <begin position="226"/>
        <end position="244"/>
    </location>
</feature>
<dbReference type="SUPFAM" id="SSF48317">
    <property type="entry name" value="Acid phosphatase/Vanadium-dependent haloperoxidase"/>
    <property type="match status" value="1"/>
</dbReference>
<dbReference type="InterPro" id="IPR036938">
    <property type="entry name" value="PAP2/HPO_sf"/>
</dbReference>
<dbReference type="EMBL" id="FNKQ01000003">
    <property type="protein sequence ID" value="SDQ84515.1"/>
    <property type="molecule type" value="Genomic_DNA"/>
</dbReference>
<dbReference type="RefSeq" id="WP_245698907.1">
    <property type="nucleotide sequence ID" value="NZ_FNKQ01000003.1"/>
</dbReference>